<evidence type="ECO:0000313" key="1">
    <source>
        <dbReference type="EMBL" id="GGC55779.1"/>
    </source>
</evidence>
<name>A0A916X9Y5_9ACTN</name>
<dbReference type="EMBL" id="BMJH01000001">
    <property type="protein sequence ID" value="GGC55779.1"/>
    <property type="molecule type" value="Genomic_DNA"/>
</dbReference>
<dbReference type="InterPro" id="IPR009959">
    <property type="entry name" value="Cyclase_SnoaL-like"/>
</dbReference>
<protein>
    <recommendedName>
        <fullName evidence="3">Ester cyclase</fullName>
    </recommendedName>
</protein>
<comment type="caution">
    <text evidence="1">The sequence shown here is derived from an EMBL/GenBank/DDBJ whole genome shotgun (WGS) entry which is preliminary data.</text>
</comment>
<dbReference type="SUPFAM" id="SSF54427">
    <property type="entry name" value="NTF2-like"/>
    <property type="match status" value="1"/>
</dbReference>
<accession>A0A916X9Y5</accession>
<dbReference type="Pfam" id="PF07366">
    <property type="entry name" value="SnoaL"/>
    <property type="match status" value="1"/>
</dbReference>
<sequence length="174" mass="19406">MTPPAELKTPPSNISNTELIQWVFERLNENDSHSLRQLWTAETVEYFPDVTCQGPDQIAAWFEDKFAAIEGFRLNVLCITESGSDVLVHWRMTGRHTGTLVGIAATGRPIDVEGIDHFVLQDGKVASNTVIFDQLKLARQLGFMPPDASHLENAAKTAFNLKTRVRTAITRRSA</sequence>
<evidence type="ECO:0008006" key="3">
    <source>
        <dbReference type="Google" id="ProtNLM"/>
    </source>
</evidence>
<dbReference type="RefSeq" id="WP_188670374.1">
    <property type="nucleotide sequence ID" value="NZ_BMJH01000001.1"/>
</dbReference>
<dbReference type="InterPro" id="IPR032710">
    <property type="entry name" value="NTF2-like_dom_sf"/>
</dbReference>
<evidence type="ECO:0000313" key="2">
    <source>
        <dbReference type="Proteomes" id="UP000641514"/>
    </source>
</evidence>
<dbReference type="PANTHER" id="PTHR38436:SF1">
    <property type="entry name" value="ESTER CYCLASE"/>
    <property type="match status" value="1"/>
</dbReference>
<reference evidence="1" key="2">
    <citation type="submission" date="2020-09" db="EMBL/GenBank/DDBJ databases">
        <authorList>
            <person name="Sun Q."/>
            <person name="Zhou Y."/>
        </authorList>
    </citation>
    <scope>NUCLEOTIDE SEQUENCE</scope>
    <source>
        <strain evidence="1">CGMCC 1.15478</strain>
    </source>
</reference>
<proteinExistence type="predicted"/>
<dbReference type="Proteomes" id="UP000641514">
    <property type="component" value="Unassembled WGS sequence"/>
</dbReference>
<dbReference type="AlphaFoldDB" id="A0A916X9Y5"/>
<dbReference type="GO" id="GO:0030638">
    <property type="term" value="P:polyketide metabolic process"/>
    <property type="evidence" value="ECO:0007669"/>
    <property type="project" value="InterPro"/>
</dbReference>
<gene>
    <name evidence="1" type="ORF">GCM10011410_05240</name>
</gene>
<dbReference type="PANTHER" id="PTHR38436">
    <property type="entry name" value="POLYKETIDE CYCLASE SNOAL-LIKE DOMAIN"/>
    <property type="match status" value="1"/>
</dbReference>
<organism evidence="1 2">
    <name type="scientific">Hoyosella rhizosphaerae</name>
    <dbReference type="NCBI Taxonomy" id="1755582"/>
    <lineage>
        <taxon>Bacteria</taxon>
        <taxon>Bacillati</taxon>
        <taxon>Actinomycetota</taxon>
        <taxon>Actinomycetes</taxon>
        <taxon>Mycobacteriales</taxon>
        <taxon>Hoyosellaceae</taxon>
        <taxon>Hoyosella</taxon>
    </lineage>
</organism>
<keyword evidence="2" id="KW-1185">Reference proteome</keyword>
<dbReference type="Gene3D" id="3.10.450.50">
    <property type="match status" value="1"/>
</dbReference>
<reference evidence="1" key="1">
    <citation type="journal article" date="2014" name="Int. J. Syst. Evol. Microbiol.">
        <title>Complete genome sequence of Corynebacterium casei LMG S-19264T (=DSM 44701T), isolated from a smear-ripened cheese.</title>
        <authorList>
            <consortium name="US DOE Joint Genome Institute (JGI-PGF)"/>
            <person name="Walter F."/>
            <person name="Albersmeier A."/>
            <person name="Kalinowski J."/>
            <person name="Ruckert C."/>
        </authorList>
    </citation>
    <scope>NUCLEOTIDE SEQUENCE</scope>
    <source>
        <strain evidence="1">CGMCC 1.15478</strain>
    </source>
</reference>